<reference evidence="10 11" key="1">
    <citation type="journal article" date="2018" name="Elife">
        <title>Discovery and characterization of a prevalent human gut bacterial enzyme sufficient for the inactivation of a family of plant toxins.</title>
        <authorList>
            <person name="Koppel N."/>
            <person name="Bisanz J.E."/>
            <person name="Pandelia M.E."/>
            <person name="Turnbaugh P.J."/>
            <person name="Balskus E.P."/>
        </authorList>
    </citation>
    <scope>NUCLEOTIDE SEQUENCE [LARGE SCALE GENOMIC DNA]</scope>
    <source>
        <strain evidence="10 11">3C</strain>
    </source>
</reference>
<protein>
    <submittedName>
        <fullName evidence="10">Prepilin peptidase</fullName>
    </submittedName>
</protein>
<feature type="transmembrane region" description="Helical" evidence="7">
    <location>
        <begin position="176"/>
        <end position="196"/>
    </location>
</feature>
<proteinExistence type="inferred from homology"/>
<evidence type="ECO:0000256" key="1">
    <source>
        <dbReference type="ARBA" id="ARBA00004651"/>
    </source>
</evidence>
<dbReference type="Pfam" id="PF06750">
    <property type="entry name" value="A24_N_bact"/>
    <property type="match status" value="1"/>
</dbReference>
<evidence type="ECO:0000256" key="7">
    <source>
        <dbReference type="SAM" id="Phobius"/>
    </source>
</evidence>
<dbReference type="InterPro" id="IPR050882">
    <property type="entry name" value="Prepilin_peptidase/N-MTase"/>
</dbReference>
<organism evidence="10 11">
    <name type="scientific">Gordonibacter pamelaeae</name>
    <dbReference type="NCBI Taxonomy" id="471189"/>
    <lineage>
        <taxon>Bacteria</taxon>
        <taxon>Bacillati</taxon>
        <taxon>Actinomycetota</taxon>
        <taxon>Coriobacteriia</taxon>
        <taxon>Eggerthellales</taxon>
        <taxon>Eggerthellaceae</taxon>
        <taxon>Gordonibacter</taxon>
    </lineage>
</organism>
<dbReference type="GO" id="GO:0004190">
    <property type="term" value="F:aspartic-type endopeptidase activity"/>
    <property type="evidence" value="ECO:0007669"/>
    <property type="project" value="InterPro"/>
</dbReference>
<keyword evidence="5 7" id="KW-1133">Transmembrane helix</keyword>
<evidence type="ECO:0000256" key="2">
    <source>
        <dbReference type="ARBA" id="ARBA00005801"/>
    </source>
</evidence>
<sequence>MQLTDLAILSPVWPIFFLLVAGLLGACLGSFVNCLAWRLVHGESVWKGRSHCAVCNHPLAPLDLVPVLSWLFLRGRCRYCGERIAARYMAAELLCGLFFMSMVAVYGLTVHALALCALGCILLGLSLVDLETYTIPNGFIIAGIAAWAVSFAFYGVDLSAMGLGSLMLAFAGSPLAAVLLDGLLGAFVVAGCLLALSLVFDKVMGRRSLGGGDVKLVFMVGLFLGLAGSVLNLIVACVVGIVFAYATQKRRQDTNDPQAFPFGPSIALATWFTLALGPQLIAWYLGLF</sequence>
<dbReference type="Pfam" id="PF01478">
    <property type="entry name" value="Peptidase_A24"/>
    <property type="match status" value="1"/>
</dbReference>
<feature type="transmembrane region" description="Helical" evidence="7">
    <location>
        <begin position="266"/>
        <end position="287"/>
    </location>
</feature>
<keyword evidence="6 7" id="KW-0472">Membrane</keyword>
<dbReference type="EMBL" id="PPTS01000001">
    <property type="protein sequence ID" value="RDB66916.1"/>
    <property type="molecule type" value="Genomic_DNA"/>
</dbReference>
<feature type="domain" description="Prepilin peptidase A24 N-terminal" evidence="9">
    <location>
        <begin position="23"/>
        <end position="104"/>
    </location>
</feature>
<evidence type="ECO:0000259" key="8">
    <source>
        <dbReference type="Pfam" id="PF01478"/>
    </source>
</evidence>
<feature type="transmembrane region" description="Helical" evidence="7">
    <location>
        <begin position="137"/>
        <end position="156"/>
    </location>
</feature>
<feature type="transmembrane region" description="Helical" evidence="7">
    <location>
        <begin position="112"/>
        <end position="130"/>
    </location>
</feature>
<dbReference type="GO" id="GO:0005886">
    <property type="term" value="C:plasma membrane"/>
    <property type="evidence" value="ECO:0007669"/>
    <property type="project" value="UniProtKB-SubCell"/>
</dbReference>
<dbReference type="GO" id="GO:0006465">
    <property type="term" value="P:signal peptide processing"/>
    <property type="evidence" value="ECO:0007669"/>
    <property type="project" value="TreeGrafter"/>
</dbReference>
<accession>A0A369M8W4</accession>
<dbReference type="RefSeq" id="WP_015539247.1">
    <property type="nucleotide sequence ID" value="NZ_CABMMS010000001.1"/>
</dbReference>
<feature type="transmembrane region" description="Helical" evidence="7">
    <location>
        <begin position="216"/>
        <end position="246"/>
    </location>
</feature>
<dbReference type="PANTHER" id="PTHR30487">
    <property type="entry name" value="TYPE 4 PREPILIN-LIKE PROTEINS LEADER PEPTIDE-PROCESSING ENZYME"/>
    <property type="match status" value="1"/>
</dbReference>
<dbReference type="InterPro" id="IPR000045">
    <property type="entry name" value="Prepilin_IV_endopep_pep"/>
</dbReference>
<evidence type="ECO:0000259" key="9">
    <source>
        <dbReference type="Pfam" id="PF06750"/>
    </source>
</evidence>
<comment type="caution">
    <text evidence="10">The sequence shown here is derived from an EMBL/GenBank/DDBJ whole genome shotgun (WGS) entry which is preliminary data.</text>
</comment>
<feature type="domain" description="Prepilin type IV endopeptidase peptidase" evidence="8">
    <location>
        <begin position="117"/>
        <end position="244"/>
    </location>
</feature>
<feature type="transmembrane region" description="Helical" evidence="7">
    <location>
        <begin position="84"/>
        <end position="106"/>
    </location>
</feature>
<dbReference type="InterPro" id="IPR010627">
    <property type="entry name" value="Prepilin_pept_A24_N"/>
</dbReference>
<dbReference type="PANTHER" id="PTHR30487:SF0">
    <property type="entry name" value="PREPILIN LEADER PEPTIDASE_N-METHYLTRANSFERASE-RELATED"/>
    <property type="match status" value="1"/>
</dbReference>
<comment type="subcellular location">
    <subcellularLocation>
        <location evidence="1">Cell membrane</location>
        <topology evidence="1">Multi-pass membrane protein</topology>
    </subcellularLocation>
</comment>
<keyword evidence="11" id="KW-1185">Reference proteome</keyword>
<gene>
    <name evidence="10" type="ORF">C1877_00200</name>
</gene>
<comment type="similarity">
    <text evidence="2">Belongs to the peptidase A24 family.</text>
</comment>
<dbReference type="GeneID" id="78358143"/>
<evidence type="ECO:0000256" key="4">
    <source>
        <dbReference type="ARBA" id="ARBA00022692"/>
    </source>
</evidence>
<evidence type="ECO:0000313" key="10">
    <source>
        <dbReference type="EMBL" id="RDB66916.1"/>
    </source>
</evidence>
<name>A0A369M8W4_9ACTN</name>
<evidence type="ECO:0000256" key="3">
    <source>
        <dbReference type="ARBA" id="ARBA00022475"/>
    </source>
</evidence>
<dbReference type="Proteomes" id="UP000254000">
    <property type="component" value="Unassembled WGS sequence"/>
</dbReference>
<keyword evidence="3" id="KW-1003">Cell membrane</keyword>
<evidence type="ECO:0000313" key="11">
    <source>
        <dbReference type="Proteomes" id="UP000254000"/>
    </source>
</evidence>
<evidence type="ECO:0000256" key="5">
    <source>
        <dbReference type="ARBA" id="ARBA00022989"/>
    </source>
</evidence>
<keyword evidence="4 7" id="KW-0812">Transmembrane</keyword>
<feature type="transmembrane region" description="Helical" evidence="7">
    <location>
        <begin position="12"/>
        <end position="40"/>
    </location>
</feature>
<evidence type="ECO:0000256" key="6">
    <source>
        <dbReference type="ARBA" id="ARBA00023136"/>
    </source>
</evidence>
<dbReference type="Gene3D" id="1.20.120.1220">
    <property type="match status" value="1"/>
</dbReference>
<dbReference type="AlphaFoldDB" id="A0A369M8W4"/>
<dbReference type="OrthoDB" id="2087435at2"/>